<gene>
    <name evidence="2" type="ORF">DW859_10890</name>
    <name evidence="1" type="ORF">ERS852394_01721</name>
</gene>
<proteinExistence type="predicted"/>
<reference evidence="1 3" key="1">
    <citation type="submission" date="2015-09" db="EMBL/GenBank/DDBJ databases">
        <authorList>
            <consortium name="Pathogen Informatics"/>
        </authorList>
    </citation>
    <scope>NUCLEOTIDE SEQUENCE [LARGE SCALE GENOMIC DNA]</scope>
    <source>
        <strain evidence="1 3">2789STDY5608837</strain>
    </source>
</reference>
<evidence type="ECO:0000313" key="3">
    <source>
        <dbReference type="Proteomes" id="UP000095409"/>
    </source>
</evidence>
<evidence type="ECO:0000313" key="4">
    <source>
        <dbReference type="Proteomes" id="UP000265808"/>
    </source>
</evidence>
<evidence type="ECO:0000313" key="1">
    <source>
        <dbReference type="EMBL" id="CUO22589.1"/>
    </source>
</evidence>
<accession>A0A174DE53</accession>
<dbReference type="EMBL" id="QSHL01000006">
    <property type="protein sequence ID" value="RHC06329.1"/>
    <property type="molecule type" value="Genomic_DNA"/>
</dbReference>
<dbReference type="Proteomes" id="UP000265808">
    <property type="component" value="Unassembled WGS sequence"/>
</dbReference>
<dbReference type="AlphaFoldDB" id="A0A174DE53"/>
<sequence>MIDIYTEKKDSKDWIIKNDLFFNLNTSNEEMSDNEVALIKQVDDAKLTPDKHIETKYGLGTIRNLSSGCKTLLNIVKHPEKVVCVEECGPNVLKVIFSMDNIKIYMSRPSLADIPDDAIIRFNDTDVVTGSAGYNAWWSKEYERREANDL</sequence>
<name>A0A174DE53_9FIRM</name>
<dbReference type="GeneID" id="79802729"/>
<evidence type="ECO:0000313" key="2">
    <source>
        <dbReference type="EMBL" id="RHC06329.1"/>
    </source>
</evidence>
<dbReference type="Proteomes" id="UP000095409">
    <property type="component" value="Unassembled WGS sequence"/>
</dbReference>
<protein>
    <submittedName>
        <fullName evidence="2">DUF4869 domain-containing protein</fullName>
    </submittedName>
</protein>
<dbReference type="EMBL" id="CYZD01000007">
    <property type="protein sequence ID" value="CUO22589.1"/>
    <property type="molecule type" value="Genomic_DNA"/>
</dbReference>
<organism evidence="1 3">
    <name type="scientific">Blautia obeum</name>
    <dbReference type="NCBI Taxonomy" id="40520"/>
    <lineage>
        <taxon>Bacteria</taxon>
        <taxon>Bacillati</taxon>
        <taxon>Bacillota</taxon>
        <taxon>Clostridia</taxon>
        <taxon>Lachnospirales</taxon>
        <taxon>Lachnospiraceae</taxon>
        <taxon>Blautia</taxon>
    </lineage>
</organism>
<reference evidence="2 4" key="2">
    <citation type="submission" date="2018-08" db="EMBL/GenBank/DDBJ databases">
        <title>A genome reference for cultivated species of the human gut microbiota.</title>
        <authorList>
            <person name="Zou Y."/>
            <person name="Xue W."/>
            <person name="Luo G."/>
        </authorList>
    </citation>
    <scope>NUCLEOTIDE SEQUENCE [LARGE SCALE GENOMIC DNA]</scope>
    <source>
        <strain evidence="2 4">AM37-4AC</strain>
    </source>
</reference>
<dbReference type="RefSeq" id="WP_005425778.1">
    <property type="nucleotide sequence ID" value="NZ_CYZD01000007.1"/>
</dbReference>